<dbReference type="SUPFAM" id="SSF50891">
    <property type="entry name" value="Cyclophilin-like"/>
    <property type="match status" value="1"/>
</dbReference>
<dbReference type="FunFam" id="2.40.100.10:FF:000082">
    <property type="entry name" value="Peptidyl-prolyl cis-trans isomerase"/>
    <property type="match status" value="1"/>
</dbReference>
<dbReference type="PANTHER" id="PTHR11071">
    <property type="entry name" value="PEPTIDYL-PROLYL CIS-TRANS ISOMERASE"/>
    <property type="match status" value="1"/>
</dbReference>
<dbReference type="GO" id="GO:0006457">
    <property type="term" value="P:protein folding"/>
    <property type="evidence" value="ECO:0007669"/>
    <property type="project" value="TreeGrafter"/>
</dbReference>
<dbReference type="PROSITE" id="PS50072">
    <property type="entry name" value="CSA_PPIASE_2"/>
    <property type="match status" value="1"/>
</dbReference>
<sequence>LAVAKMKVYIDIDIGDAARYATDFAAYQRASDWLSAVGAQYGLSGKVEELDEDAASTLLEAYASDPTWANKGEASTKKPAPIRAGRIVIELFEKEVPKTVENFRCLLTGEKGLGKASKKPLHYKGSKFHRIVKGFCCQGGDIVRGDGSGGDSIYGGQFNDEKPGLKLKHEGAGWLSMANSGKNTNTSQFFFTLAAAPQCDGKHVVFGKVLEGLDILARIDAEAASPDGSPRVDVTIADCGVLP</sequence>
<dbReference type="Proteomes" id="UP001054857">
    <property type="component" value="Unassembled WGS sequence"/>
</dbReference>
<dbReference type="GO" id="GO:0003755">
    <property type="term" value="F:peptidyl-prolyl cis-trans isomerase activity"/>
    <property type="evidence" value="ECO:0007669"/>
    <property type="project" value="UniProtKB-UniRule"/>
</dbReference>
<dbReference type="GO" id="GO:0016018">
    <property type="term" value="F:cyclosporin A binding"/>
    <property type="evidence" value="ECO:0007669"/>
    <property type="project" value="TreeGrafter"/>
</dbReference>
<keyword evidence="2" id="KW-0413">Isomerase</keyword>
<evidence type="ECO:0000313" key="4">
    <source>
        <dbReference type="EMBL" id="GFR48516.1"/>
    </source>
</evidence>
<evidence type="ECO:0000256" key="1">
    <source>
        <dbReference type="ARBA" id="ARBA00007365"/>
    </source>
</evidence>
<name>A0AAD3HPT8_9CHLO</name>
<protein>
    <recommendedName>
        <fullName evidence="2">Peptidyl-prolyl cis-trans isomerase</fullName>
        <shortName evidence="2">PPIase</shortName>
        <ecNumber evidence="2">5.2.1.8</ecNumber>
    </recommendedName>
</protein>
<evidence type="ECO:0000256" key="2">
    <source>
        <dbReference type="RuleBase" id="RU363019"/>
    </source>
</evidence>
<dbReference type="GO" id="GO:0005737">
    <property type="term" value="C:cytoplasm"/>
    <property type="evidence" value="ECO:0007669"/>
    <property type="project" value="TreeGrafter"/>
</dbReference>
<reference evidence="4 5" key="1">
    <citation type="journal article" date="2021" name="Sci. Rep.">
        <title>Genome sequencing of the multicellular alga Astrephomene provides insights into convergent evolution of germ-soma differentiation.</title>
        <authorList>
            <person name="Yamashita S."/>
            <person name="Yamamoto K."/>
            <person name="Matsuzaki R."/>
            <person name="Suzuki S."/>
            <person name="Yamaguchi H."/>
            <person name="Hirooka S."/>
            <person name="Minakuchi Y."/>
            <person name="Miyagishima S."/>
            <person name="Kawachi M."/>
            <person name="Toyoda A."/>
            <person name="Nozaki H."/>
        </authorList>
    </citation>
    <scope>NUCLEOTIDE SEQUENCE [LARGE SCALE GENOMIC DNA]</scope>
    <source>
        <strain evidence="4 5">NIES-4017</strain>
    </source>
</reference>
<dbReference type="PANTHER" id="PTHR11071:SF561">
    <property type="entry name" value="PEPTIDYL-PROLYL CIS-TRANS ISOMERASE D-RELATED"/>
    <property type="match status" value="1"/>
</dbReference>
<comment type="similarity">
    <text evidence="1 2">Belongs to the cyclophilin-type PPIase family.</text>
</comment>
<comment type="caution">
    <text evidence="4">The sequence shown here is derived from an EMBL/GenBank/DDBJ whole genome shotgun (WGS) entry which is preliminary data.</text>
</comment>
<feature type="non-terminal residue" evidence="4">
    <location>
        <position position="243"/>
    </location>
</feature>
<keyword evidence="5" id="KW-1185">Reference proteome</keyword>
<comment type="function">
    <text evidence="2">PPIases accelerate the folding of proteins. It catalyzes the cis-trans isomerization of proline imidic peptide bonds in oligopeptides.</text>
</comment>
<proteinExistence type="inferred from homology"/>
<organism evidence="4 5">
    <name type="scientific">Astrephomene gubernaculifera</name>
    <dbReference type="NCBI Taxonomy" id="47775"/>
    <lineage>
        <taxon>Eukaryota</taxon>
        <taxon>Viridiplantae</taxon>
        <taxon>Chlorophyta</taxon>
        <taxon>core chlorophytes</taxon>
        <taxon>Chlorophyceae</taxon>
        <taxon>CS clade</taxon>
        <taxon>Chlamydomonadales</taxon>
        <taxon>Astrephomenaceae</taxon>
        <taxon>Astrephomene</taxon>
    </lineage>
</organism>
<dbReference type="InterPro" id="IPR029000">
    <property type="entry name" value="Cyclophilin-like_dom_sf"/>
</dbReference>
<dbReference type="PRINTS" id="PR00153">
    <property type="entry name" value="CSAPPISMRASE"/>
</dbReference>
<dbReference type="AlphaFoldDB" id="A0AAD3HPT8"/>
<dbReference type="Pfam" id="PF00160">
    <property type="entry name" value="Pro_isomerase"/>
    <property type="match status" value="1"/>
</dbReference>
<dbReference type="EMBL" id="BMAR01000024">
    <property type="protein sequence ID" value="GFR48516.1"/>
    <property type="molecule type" value="Genomic_DNA"/>
</dbReference>
<dbReference type="Gene3D" id="2.40.100.10">
    <property type="entry name" value="Cyclophilin-like"/>
    <property type="match status" value="1"/>
</dbReference>
<gene>
    <name evidence="4" type="ORF">Agub_g10410</name>
</gene>
<evidence type="ECO:0000259" key="3">
    <source>
        <dbReference type="PROSITE" id="PS50072"/>
    </source>
</evidence>
<comment type="catalytic activity">
    <reaction evidence="2">
        <text>[protein]-peptidylproline (omega=180) = [protein]-peptidylproline (omega=0)</text>
        <dbReference type="Rhea" id="RHEA:16237"/>
        <dbReference type="Rhea" id="RHEA-COMP:10747"/>
        <dbReference type="Rhea" id="RHEA-COMP:10748"/>
        <dbReference type="ChEBI" id="CHEBI:83833"/>
        <dbReference type="ChEBI" id="CHEBI:83834"/>
        <dbReference type="EC" id="5.2.1.8"/>
    </reaction>
</comment>
<dbReference type="EC" id="5.2.1.8" evidence="2"/>
<dbReference type="InterPro" id="IPR002130">
    <property type="entry name" value="Cyclophilin-type_PPIase_dom"/>
</dbReference>
<keyword evidence="2" id="KW-0697">Rotamase</keyword>
<feature type="domain" description="PPIase cyclophilin-type" evidence="3">
    <location>
        <begin position="84"/>
        <end position="241"/>
    </location>
</feature>
<accession>A0AAD3HPT8</accession>
<evidence type="ECO:0000313" key="5">
    <source>
        <dbReference type="Proteomes" id="UP001054857"/>
    </source>
</evidence>